<organism evidence="1 2">
    <name type="scientific">Ditylenchus dipsaci</name>
    <dbReference type="NCBI Taxonomy" id="166011"/>
    <lineage>
        <taxon>Eukaryota</taxon>
        <taxon>Metazoa</taxon>
        <taxon>Ecdysozoa</taxon>
        <taxon>Nematoda</taxon>
        <taxon>Chromadorea</taxon>
        <taxon>Rhabditida</taxon>
        <taxon>Tylenchina</taxon>
        <taxon>Tylenchomorpha</taxon>
        <taxon>Sphaerularioidea</taxon>
        <taxon>Anguinidae</taxon>
        <taxon>Anguininae</taxon>
        <taxon>Ditylenchus</taxon>
    </lineage>
</organism>
<proteinExistence type="predicted"/>
<protein>
    <submittedName>
        <fullName evidence="2">Uncharacterized protein</fullName>
    </submittedName>
</protein>
<name>A0A915E3V6_9BILA</name>
<dbReference type="Proteomes" id="UP000887574">
    <property type="component" value="Unplaced"/>
</dbReference>
<dbReference type="AlphaFoldDB" id="A0A915E3V6"/>
<keyword evidence="1" id="KW-1185">Reference proteome</keyword>
<evidence type="ECO:0000313" key="1">
    <source>
        <dbReference type="Proteomes" id="UP000887574"/>
    </source>
</evidence>
<evidence type="ECO:0000313" key="2">
    <source>
        <dbReference type="WBParaSite" id="jg25547"/>
    </source>
</evidence>
<sequence length="116" mass="13148">MTQLNIDNLISRLLNVGEQRLTVHARYKMNRLFPNDLTDSSGDEDQVGDLLDPVQAREIQGALYAEIDQVQEEVRDEEAVIQSLPLADGPFFTAQQVHVEFLRPKSCRGRDVLGRI</sequence>
<accession>A0A915E3V6</accession>
<dbReference type="WBParaSite" id="jg25547">
    <property type="protein sequence ID" value="jg25547"/>
    <property type="gene ID" value="jg25547"/>
</dbReference>
<reference evidence="2" key="1">
    <citation type="submission" date="2022-11" db="UniProtKB">
        <authorList>
            <consortium name="WormBaseParasite"/>
        </authorList>
    </citation>
    <scope>IDENTIFICATION</scope>
</reference>